<dbReference type="Gene3D" id="2.60.40.10">
    <property type="entry name" value="Immunoglobulins"/>
    <property type="match status" value="3"/>
</dbReference>
<dbReference type="Pfam" id="PF00530">
    <property type="entry name" value="SRCR"/>
    <property type="match status" value="4"/>
</dbReference>
<dbReference type="OrthoDB" id="6156774at2759"/>
<sequence>MYWTILYIVVYLVFNRLLTDASKVRLVDGKSFHENGVDIYEGRLQVFFYNEWGNVCDDEFTQRSAKVVCGMLGFYGNAIAIANTYKNGNKRIVLDNVKCNGREKDIMNCQHQGWGTHDCSHEEDIGVRCEQTWRLSKSTEGFVEIHIIDSYIPVCNTNYSGKKICQSLGLVESNKIVGVVPATSKTRRFVDISCTGEEQILSQCTRTIIKYGVCENGLSAFKCLTQKLTNGTTSYNGRLEIYHEGRKGSVCDDGFGDNEASVVCRYLGLSWNGRFSYEFKDWTEGSNYLLDDIDCTGREANILSCKHTSWNSHNCDQKHREDVGIQCLPDEITLTLEGGNNENEGIAQILLGKQRTNICSLGFEREDAFVFCRELNNDCRNVIVVSGTQYSSSTEYIYQEAFHCNGSEAKIINCPRYSIKCPSDSKVAVVCDPTLPSVTLEVPSPLIVNEPVNLTCTATGGSPSPNIWWNCCNNNNRTYVIQSENQIKSVLEIIPSRRCNAATCTCFVHHTETTFPEIQKAEQLVIYYPVRDDLNVTAPILTEHQSSILTCEVSDGNPLPDIWWTCSGIPYDNVTSVVTHNSSSSTLYLTPTVDYHNKTCTCIGRQFNTTFEDISEPTVLHVLYSVNEVEVSSTNLIVGIRSYLICRVTGGNPEPVAKWICDGKFQKSYEIRSLEAVLALMSFIPTSAHHDQQCTCVVSQPGTNFKEVHQLLVLRVTSLPTSTTKEMITGNTTELWSNT</sequence>
<feature type="domain" description="Ig-like" evidence="9">
    <location>
        <begin position="617"/>
        <end position="713"/>
    </location>
</feature>
<feature type="domain" description="SRCR" evidence="8">
    <location>
        <begin position="226"/>
        <end position="328"/>
    </location>
</feature>
<dbReference type="InterPro" id="IPR013783">
    <property type="entry name" value="Ig-like_fold"/>
</dbReference>
<reference evidence="10" key="1">
    <citation type="submission" date="2018-11" db="EMBL/GenBank/DDBJ databases">
        <authorList>
            <person name="Alioto T."/>
            <person name="Alioto T."/>
        </authorList>
    </citation>
    <scope>NUCLEOTIDE SEQUENCE</scope>
</reference>
<feature type="disulfide bond" evidence="6">
    <location>
        <begin position="295"/>
        <end position="305"/>
    </location>
</feature>
<feature type="disulfide bond" evidence="6">
    <location>
        <begin position="251"/>
        <end position="315"/>
    </location>
</feature>
<evidence type="ECO:0000256" key="3">
    <source>
        <dbReference type="ARBA" id="ARBA00023157"/>
    </source>
</evidence>
<feature type="domain" description="Ig-like" evidence="9">
    <location>
        <begin position="436"/>
        <end position="519"/>
    </location>
</feature>
<dbReference type="SUPFAM" id="SSF48726">
    <property type="entry name" value="Immunoglobulin"/>
    <property type="match status" value="3"/>
</dbReference>
<dbReference type="InterPro" id="IPR001190">
    <property type="entry name" value="SRCR"/>
</dbReference>
<feature type="disulfide bond" evidence="6">
    <location>
        <begin position="404"/>
        <end position="414"/>
    </location>
</feature>
<keyword evidence="3 6" id="KW-1015">Disulfide bond</keyword>
<dbReference type="Proteomes" id="UP000596742">
    <property type="component" value="Unassembled WGS sequence"/>
</dbReference>
<dbReference type="GO" id="GO:0016020">
    <property type="term" value="C:membrane"/>
    <property type="evidence" value="ECO:0007669"/>
    <property type="project" value="InterPro"/>
</dbReference>
<dbReference type="PRINTS" id="PR00258">
    <property type="entry name" value="SPERACTRCPTR"/>
</dbReference>
<keyword evidence="5" id="KW-0325">Glycoprotein</keyword>
<feature type="domain" description="Ig-like" evidence="9">
    <location>
        <begin position="529"/>
        <end position="615"/>
    </location>
</feature>
<dbReference type="PROSITE" id="PS50835">
    <property type="entry name" value="IG_LIKE"/>
    <property type="match status" value="3"/>
</dbReference>
<keyword evidence="4" id="KW-0675">Receptor</keyword>
<dbReference type="PROSITE" id="PS00420">
    <property type="entry name" value="SRCR_1"/>
    <property type="match status" value="1"/>
</dbReference>
<feature type="chain" id="PRO_5032713379" evidence="7">
    <location>
        <begin position="22"/>
        <end position="739"/>
    </location>
</feature>
<organism evidence="10 11">
    <name type="scientific">Mytilus galloprovincialis</name>
    <name type="common">Mediterranean mussel</name>
    <dbReference type="NCBI Taxonomy" id="29158"/>
    <lineage>
        <taxon>Eukaryota</taxon>
        <taxon>Metazoa</taxon>
        <taxon>Spiralia</taxon>
        <taxon>Lophotrochozoa</taxon>
        <taxon>Mollusca</taxon>
        <taxon>Bivalvia</taxon>
        <taxon>Autobranchia</taxon>
        <taxon>Pteriomorphia</taxon>
        <taxon>Mytilida</taxon>
        <taxon>Mytiloidea</taxon>
        <taxon>Mytilidae</taxon>
        <taxon>Mytilinae</taxon>
        <taxon>Mytilus</taxon>
    </lineage>
</organism>
<evidence type="ECO:0000313" key="10">
    <source>
        <dbReference type="EMBL" id="VDI63671.1"/>
    </source>
</evidence>
<dbReference type="InterPro" id="IPR036179">
    <property type="entry name" value="Ig-like_dom_sf"/>
</dbReference>
<evidence type="ECO:0000256" key="1">
    <source>
        <dbReference type="ARBA" id="ARBA00022729"/>
    </source>
</evidence>
<evidence type="ECO:0000256" key="2">
    <source>
        <dbReference type="ARBA" id="ARBA00022737"/>
    </source>
</evidence>
<dbReference type="PANTHER" id="PTHR48071:SF18">
    <property type="entry name" value="DELETED IN MALIGNANT BRAIN TUMORS 1 PROTEIN-RELATED"/>
    <property type="match status" value="1"/>
</dbReference>
<comment type="caution">
    <text evidence="10">The sequence shown here is derived from an EMBL/GenBank/DDBJ whole genome shotgun (WGS) entry which is preliminary data.</text>
</comment>
<evidence type="ECO:0000256" key="6">
    <source>
        <dbReference type="PROSITE-ProRule" id="PRU00196"/>
    </source>
</evidence>
<dbReference type="Gene3D" id="3.10.250.10">
    <property type="entry name" value="SRCR-like domain"/>
    <property type="match status" value="4"/>
</dbReference>
<feature type="disulfide bond" evidence="6">
    <location>
        <begin position="99"/>
        <end position="109"/>
    </location>
</feature>
<dbReference type="PANTHER" id="PTHR48071">
    <property type="entry name" value="SRCR DOMAIN-CONTAINING PROTEIN"/>
    <property type="match status" value="1"/>
</dbReference>
<evidence type="ECO:0000256" key="5">
    <source>
        <dbReference type="ARBA" id="ARBA00023180"/>
    </source>
</evidence>
<feature type="domain" description="SRCR" evidence="8">
    <location>
        <begin position="334"/>
        <end position="432"/>
    </location>
</feature>
<dbReference type="FunFam" id="3.10.250.10:FF:000001">
    <property type="entry name" value="Lysyl oxidase 4 isoform X1"/>
    <property type="match status" value="1"/>
</dbReference>
<dbReference type="PROSITE" id="PS50287">
    <property type="entry name" value="SRCR_2"/>
    <property type="match status" value="4"/>
</dbReference>
<dbReference type="EMBL" id="UYJE01008409">
    <property type="protein sequence ID" value="VDI63671.1"/>
    <property type="molecule type" value="Genomic_DNA"/>
</dbReference>
<dbReference type="InterPro" id="IPR036772">
    <property type="entry name" value="SRCR-like_dom_sf"/>
</dbReference>
<dbReference type="SMART" id="SM00202">
    <property type="entry name" value="SR"/>
    <property type="match status" value="4"/>
</dbReference>
<accession>A0A8B6GH76</accession>
<feature type="signal peptide" evidence="7">
    <location>
        <begin position="1"/>
        <end position="21"/>
    </location>
</feature>
<keyword evidence="2" id="KW-0677">Repeat</keyword>
<evidence type="ECO:0000256" key="7">
    <source>
        <dbReference type="SAM" id="SignalP"/>
    </source>
</evidence>
<evidence type="ECO:0000259" key="8">
    <source>
        <dbReference type="PROSITE" id="PS50287"/>
    </source>
</evidence>
<evidence type="ECO:0000259" key="9">
    <source>
        <dbReference type="PROSITE" id="PS50835"/>
    </source>
</evidence>
<evidence type="ECO:0000313" key="11">
    <source>
        <dbReference type="Proteomes" id="UP000596742"/>
    </source>
</evidence>
<feature type="disulfide bond" evidence="6">
    <location>
        <begin position="194"/>
        <end position="204"/>
    </location>
</feature>
<protein>
    <submittedName>
        <fullName evidence="10">Uncharacterized protein</fullName>
    </submittedName>
</protein>
<dbReference type="AlphaFoldDB" id="A0A8B6GH76"/>
<dbReference type="InterPro" id="IPR007110">
    <property type="entry name" value="Ig-like_dom"/>
</dbReference>
<keyword evidence="11" id="KW-1185">Reference proteome</keyword>
<feature type="domain" description="SRCR" evidence="8">
    <location>
        <begin position="127"/>
        <end position="224"/>
    </location>
</feature>
<gene>
    <name evidence="10" type="ORF">MGAL_10B079111</name>
</gene>
<evidence type="ECO:0000256" key="4">
    <source>
        <dbReference type="ARBA" id="ARBA00023170"/>
    </source>
</evidence>
<feature type="domain" description="SRCR" evidence="8">
    <location>
        <begin position="24"/>
        <end position="130"/>
    </location>
</feature>
<proteinExistence type="predicted"/>
<comment type="caution">
    <text evidence="6">Lacks conserved residue(s) required for the propagation of feature annotation.</text>
</comment>
<dbReference type="SUPFAM" id="SSF56487">
    <property type="entry name" value="SRCR-like"/>
    <property type="match status" value="4"/>
</dbReference>
<name>A0A8B6GH76_MYTGA</name>
<keyword evidence="1 7" id="KW-0732">Signal</keyword>
<dbReference type="FunFam" id="3.10.250.10:FF:000007">
    <property type="entry name" value="Soluble scavenger receptor cysteine-rich domain-containing protein SSC5D"/>
    <property type="match status" value="1"/>
</dbReference>